<feature type="domain" description="Rhodopsin" evidence="8">
    <location>
        <begin position="35"/>
        <end position="273"/>
    </location>
</feature>
<feature type="transmembrane region" description="Helical" evidence="7">
    <location>
        <begin position="179"/>
        <end position="200"/>
    </location>
</feature>
<feature type="transmembrane region" description="Helical" evidence="7">
    <location>
        <begin position="212"/>
        <end position="232"/>
    </location>
</feature>
<gene>
    <name evidence="9" type="ORF">LY89DRAFT_667995</name>
</gene>
<evidence type="ECO:0000256" key="1">
    <source>
        <dbReference type="ARBA" id="ARBA00004141"/>
    </source>
</evidence>
<dbReference type="GO" id="GO:0016020">
    <property type="term" value="C:membrane"/>
    <property type="evidence" value="ECO:0007669"/>
    <property type="project" value="UniProtKB-SubCell"/>
</dbReference>
<evidence type="ECO:0000313" key="10">
    <source>
        <dbReference type="Proteomes" id="UP000070700"/>
    </source>
</evidence>
<keyword evidence="3 7" id="KW-1133">Transmembrane helix</keyword>
<dbReference type="KEGG" id="psco:LY89DRAFT_667995"/>
<organism evidence="9 10">
    <name type="scientific">Mollisia scopiformis</name>
    <name type="common">Conifer needle endophyte fungus</name>
    <name type="synonym">Phialocephala scopiformis</name>
    <dbReference type="NCBI Taxonomy" id="149040"/>
    <lineage>
        <taxon>Eukaryota</taxon>
        <taxon>Fungi</taxon>
        <taxon>Dikarya</taxon>
        <taxon>Ascomycota</taxon>
        <taxon>Pezizomycotina</taxon>
        <taxon>Leotiomycetes</taxon>
        <taxon>Helotiales</taxon>
        <taxon>Mollisiaceae</taxon>
        <taxon>Mollisia</taxon>
    </lineage>
</organism>
<dbReference type="PANTHER" id="PTHR33048:SF163">
    <property type="entry name" value="INTEGRAL MEMBRANE PROTEIN (AFU_ORTHOLOGUE AFUA_8G05510)"/>
    <property type="match status" value="1"/>
</dbReference>
<keyword evidence="10" id="KW-1185">Reference proteome</keyword>
<dbReference type="RefSeq" id="XP_018073306.1">
    <property type="nucleotide sequence ID" value="XM_018213012.1"/>
</dbReference>
<keyword evidence="4 7" id="KW-0472">Membrane</keyword>
<dbReference type="Pfam" id="PF20684">
    <property type="entry name" value="Fung_rhodopsin"/>
    <property type="match status" value="1"/>
</dbReference>
<comment type="similarity">
    <text evidence="5">Belongs to the SAT4 family.</text>
</comment>
<comment type="subcellular location">
    <subcellularLocation>
        <location evidence="1">Membrane</location>
        <topology evidence="1">Multi-pass membrane protein</topology>
    </subcellularLocation>
</comment>
<accession>A0A194XFN0</accession>
<feature type="region of interest" description="Disordered" evidence="6">
    <location>
        <begin position="282"/>
        <end position="315"/>
    </location>
</feature>
<evidence type="ECO:0000256" key="6">
    <source>
        <dbReference type="SAM" id="MobiDB-lite"/>
    </source>
</evidence>
<dbReference type="OrthoDB" id="5273647at2759"/>
<dbReference type="InterPro" id="IPR052337">
    <property type="entry name" value="SAT4-like"/>
</dbReference>
<name>A0A194XFN0_MOLSC</name>
<evidence type="ECO:0000256" key="2">
    <source>
        <dbReference type="ARBA" id="ARBA00022692"/>
    </source>
</evidence>
<dbReference type="InterPro" id="IPR049326">
    <property type="entry name" value="Rhodopsin_dom_fungi"/>
</dbReference>
<feature type="transmembrane region" description="Helical" evidence="7">
    <location>
        <begin position="17"/>
        <end position="39"/>
    </location>
</feature>
<dbReference type="EMBL" id="KQ947412">
    <property type="protein sequence ID" value="KUJ18951.1"/>
    <property type="molecule type" value="Genomic_DNA"/>
</dbReference>
<evidence type="ECO:0000256" key="5">
    <source>
        <dbReference type="ARBA" id="ARBA00038359"/>
    </source>
</evidence>
<reference evidence="9 10" key="1">
    <citation type="submission" date="2015-10" db="EMBL/GenBank/DDBJ databases">
        <title>Full genome of DAOMC 229536 Phialocephala scopiformis, a fungal endophyte of spruce producing the potent anti-insectan compound rugulosin.</title>
        <authorList>
            <consortium name="DOE Joint Genome Institute"/>
            <person name="Walker A.K."/>
            <person name="Frasz S.L."/>
            <person name="Seifert K.A."/>
            <person name="Miller J.D."/>
            <person name="Mondo S.J."/>
            <person name="Labutti K."/>
            <person name="Lipzen A."/>
            <person name="Dockter R."/>
            <person name="Kennedy M."/>
            <person name="Grigoriev I.V."/>
            <person name="Spatafora J.W."/>
        </authorList>
    </citation>
    <scope>NUCLEOTIDE SEQUENCE [LARGE SCALE GENOMIC DNA]</scope>
    <source>
        <strain evidence="9 10">CBS 120377</strain>
    </source>
</reference>
<feature type="transmembrane region" description="Helical" evidence="7">
    <location>
        <begin position="129"/>
        <end position="159"/>
    </location>
</feature>
<dbReference type="PANTHER" id="PTHR33048">
    <property type="entry name" value="PTH11-LIKE INTEGRAL MEMBRANE PROTEIN (AFU_ORTHOLOGUE AFUA_5G11245)"/>
    <property type="match status" value="1"/>
</dbReference>
<feature type="transmembrane region" description="Helical" evidence="7">
    <location>
        <begin position="51"/>
        <end position="73"/>
    </location>
</feature>
<sequence>MTASLEDPEAVAYNQRVIIASTIVVFLVSNGSYIARLVARKKSGGRFQAEDWVMGLALPFSYIPAACLLYGLTVGFGKHVADVSKADLRKFNISLFVLQRGNPPCLLCVKTSILLLYSRLFPTRTFKRVAFGVWLFTLGWAVAAFFSNLLQCLPVAFFWDKTIPGGKCLPNALINIGMTNGVLSFVGDLIILSLPIPMIWKLQINARRKAALSGMFLLGGFVCLTSILRFVALAKINIKDITFTQVSPGIWTYIELGIGITSGNLPLLRPLFGRFFSGNSRNASSATPYGGQGSKSYPLSRVTDRSHNGEGFHRMDKGTLDVDVESVGESGSEIELNVKNKGSSNAEVASGGHSSKDGGFLGGGINVRTDVDLRIEEVRAEIAKETLKVQQRAR</sequence>
<evidence type="ECO:0000313" key="9">
    <source>
        <dbReference type="EMBL" id="KUJ18951.1"/>
    </source>
</evidence>
<protein>
    <recommendedName>
        <fullName evidence="8">Rhodopsin domain-containing protein</fullName>
    </recommendedName>
</protein>
<dbReference type="Proteomes" id="UP000070700">
    <property type="component" value="Unassembled WGS sequence"/>
</dbReference>
<evidence type="ECO:0000256" key="7">
    <source>
        <dbReference type="SAM" id="Phobius"/>
    </source>
</evidence>
<evidence type="ECO:0000259" key="8">
    <source>
        <dbReference type="Pfam" id="PF20684"/>
    </source>
</evidence>
<proteinExistence type="inferred from homology"/>
<dbReference type="InParanoid" id="A0A194XFN0"/>
<feature type="compositionally biased region" description="Basic and acidic residues" evidence="6">
    <location>
        <begin position="302"/>
        <end position="315"/>
    </location>
</feature>
<evidence type="ECO:0000256" key="3">
    <source>
        <dbReference type="ARBA" id="ARBA00022989"/>
    </source>
</evidence>
<keyword evidence="2 7" id="KW-0812">Transmembrane</keyword>
<evidence type="ECO:0000256" key="4">
    <source>
        <dbReference type="ARBA" id="ARBA00023136"/>
    </source>
</evidence>
<dbReference type="GeneID" id="28822738"/>
<dbReference type="AlphaFoldDB" id="A0A194XFN0"/>